<sequence>MAAESGGKRENVVLEPYIHQVGGRSSMLCLDEFTLCKPLILQELKFYENLPDVLKPFTSEYKGVVEVALLEDPDGYLTLTAHPSYDLLKNGCASSHTIKGTESITSLKARKYRMRWQKAGSIEIEPVLTDGTQLFEEDDGKDTFTTHNPWIVRCHNLQIPALPVIIWKP</sequence>
<proteinExistence type="predicted"/>
<reference evidence="1" key="1">
    <citation type="submission" date="2020-05" db="EMBL/GenBank/DDBJ databases">
        <title>Large-scale comparative analyses of tick genomes elucidate their genetic diversity and vector capacities.</title>
        <authorList>
            <person name="Jia N."/>
            <person name="Wang J."/>
            <person name="Shi W."/>
            <person name="Du L."/>
            <person name="Sun Y."/>
            <person name="Zhan W."/>
            <person name="Jiang J."/>
            <person name="Wang Q."/>
            <person name="Zhang B."/>
            <person name="Ji P."/>
            <person name="Sakyi L.B."/>
            <person name="Cui X."/>
            <person name="Yuan T."/>
            <person name="Jiang B."/>
            <person name="Yang W."/>
            <person name="Lam T.T.-Y."/>
            <person name="Chang Q."/>
            <person name="Ding S."/>
            <person name="Wang X."/>
            <person name="Zhu J."/>
            <person name="Ruan X."/>
            <person name="Zhao L."/>
            <person name="Wei J."/>
            <person name="Que T."/>
            <person name="Du C."/>
            <person name="Cheng J."/>
            <person name="Dai P."/>
            <person name="Han X."/>
            <person name="Huang E."/>
            <person name="Gao Y."/>
            <person name="Liu J."/>
            <person name="Shao H."/>
            <person name="Ye R."/>
            <person name="Li L."/>
            <person name="Wei W."/>
            <person name="Wang X."/>
            <person name="Wang C."/>
            <person name="Yang T."/>
            <person name="Huo Q."/>
            <person name="Li W."/>
            <person name="Guo W."/>
            <person name="Chen H."/>
            <person name="Zhou L."/>
            <person name="Ni X."/>
            <person name="Tian J."/>
            <person name="Zhou Y."/>
            <person name="Sheng Y."/>
            <person name="Liu T."/>
            <person name="Pan Y."/>
            <person name="Xia L."/>
            <person name="Li J."/>
            <person name="Zhao F."/>
            <person name="Cao W."/>
        </authorList>
    </citation>
    <scope>NUCLEOTIDE SEQUENCE</scope>
    <source>
        <strain evidence="1">Hyas-2018</strain>
    </source>
</reference>
<gene>
    <name evidence="1" type="ORF">HPB50_018343</name>
</gene>
<comment type="caution">
    <text evidence="1">The sequence shown here is derived from an EMBL/GenBank/DDBJ whole genome shotgun (WGS) entry which is preliminary data.</text>
</comment>
<keyword evidence="2" id="KW-1185">Reference proteome</keyword>
<evidence type="ECO:0000313" key="1">
    <source>
        <dbReference type="EMBL" id="KAH6922727.1"/>
    </source>
</evidence>
<name>A0ACB7RIP2_HYAAI</name>
<protein>
    <submittedName>
        <fullName evidence="1">Uncharacterized protein</fullName>
    </submittedName>
</protein>
<accession>A0ACB7RIP2</accession>
<dbReference type="EMBL" id="CM023489">
    <property type="protein sequence ID" value="KAH6922727.1"/>
    <property type="molecule type" value="Genomic_DNA"/>
</dbReference>
<organism evidence="1 2">
    <name type="scientific">Hyalomma asiaticum</name>
    <name type="common">Tick</name>
    <dbReference type="NCBI Taxonomy" id="266040"/>
    <lineage>
        <taxon>Eukaryota</taxon>
        <taxon>Metazoa</taxon>
        <taxon>Ecdysozoa</taxon>
        <taxon>Arthropoda</taxon>
        <taxon>Chelicerata</taxon>
        <taxon>Arachnida</taxon>
        <taxon>Acari</taxon>
        <taxon>Parasitiformes</taxon>
        <taxon>Ixodida</taxon>
        <taxon>Ixodoidea</taxon>
        <taxon>Ixodidae</taxon>
        <taxon>Hyalomminae</taxon>
        <taxon>Hyalomma</taxon>
    </lineage>
</organism>
<dbReference type="Proteomes" id="UP000821845">
    <property type="component" value="Chromosome 9"/>
</dbReference>
<evidence type="ECO:0000313" key="2">
    <source>
        <dbReference type="Proteomes" id="UP000821845"/>
    </source>
</evidence>